<dbReference type="InterPro" id="IPR040134">
    <property type="entry name" value="PSMD12/CSN4"/>
</dbReference>
<keyword evidence="5" id="KW-1185">Reference proteome</keyword>
<dbReference type="InterPro" id="IPR036390">
    <property type="entry name" value="WH_DNA-bd_sf"/>
</dbReference>
<dbReference type="PROSITE" id="PS50250">
    <property type="entry name" value="PCI"/>
    <property type="match status" value="1"/>
</dbReference>
<proteinExistence type="inferred from homology"/>
<comment type="similarity">
    <text evidence="1">Belongs to the proteasome subunit p55 family.</text>
</comment>
<evidence type="ECO:0000313" key="4">
    <source>
        <dbReference type="EMBL" id="CAI8038716.1"/>
    </source>
</evidence>
<evidence type="ECO:0000259" key="3">
    <source>
        <dbReference type="PROSITE" id="PS50250"/>
    </source>
</evidence>
<dbReference type="SMART" id="SM00088">
    <property type="entry name" value="PINT"/>
    <property type="match status" value="1"/>
</dbReference>
<dbReference type="Proteomes" id="UP001174909">
    <property type="component" value="Unassembled WGS sequence"/>
</dbReference>
<sequence>MVLYVLLAPYDHEQSDLLHRVHQEKKLEKQHIYMEVLECFKRRELLQWTEFLVKYEEVLREGMPDCSATEVFVSDTELGKHQWEDLRKRVIEHTPIRVVAQYYTRRITMQRLIRANLTLHAQESEEFLTQLVIKKTIYARIDRPAGVVNFREVKDPNEVLNEWSRNLSNL</sequence>
<dbReference type="FunFam" id="1.10.10.10:FF:000070">
    <property type="entry name" value="26S proteasome non-ATPase regulatory subunit 12"/>
    <property type="match status" value="1"/>
</dbReference>
<keyword evidence="2 4" id="KW-0647">Proteasome</keyword>
<dbReference type="Gene3D" id="1.10.10.10">
    <property type="entry name" value="Winged helix-like DNA-binding domain superfamily/Winged helix DNA-binding domain"/>
    <property type="match status" value="1"/>
</dbReference>
<gene>
    <name evidence="4" type="ORF">GBAR_LOCUS21583</name>
</gene>
<dbReference type="Pfam" id="PF01399">
    <property type="entry name" value="PCI"/>
    <property type="match status" value="1"/>
</dbReference>
<comment type="caution">
    <text evidence="4">The sequence shown here is derived from an EMBL/GenBank/DDBJ whole genome shotgun (WGS) entry which is preliminary data.</text>
</comment>
<protein>
    <submittedName>
        <fullName evidence="4">26S proteasome non-ATPase regulatory subunit 12</fullName>
    </submittedName>
</protein>
<dbReference type="GO" id="GO:0005634">
    <property type="term" value="C:nucleus"/>
    <property type="evidence" value="ECO:0007669"/>
    <property type="project" value="UniProtKB-ARBA"/>
</dbReference>
<organism evidence="4 5">
    <name type="scientific">Geodia barretti</name>
    <name type="common">Barrett's horny sponge</name>
    <dbReference type="NCBI Taxonomy" id="519541"/>
    <lineage>
        <taxon>Eukaryota</taxon>
        <taxon>Metazoa</taxon>
        <taxon>Porifera</taxon>
        <taxon>Demospongiae</taxon>
        <taxon>Heteroscleromorpha</taxon>
        <taxon>Tetractinellida</taxon>
        <taxon>Astrophorina</taxon>
        <taxon>Geodiidae</taxon>
        <taxon>Geodia</taxon>
    </lineage>
</organism>
<dbReference type="PANTHER" id="PTHR10855">
    <property type="entry name" value="26S PROTEASOME NON-ATPASE REGULATORY SUBUNIT 12/COP9 SIGNALOSOME COMPLEX SUBUNIT 4"/>
    <property type="match status" value="1"/>
</dbReference>
<dbReference type="InterPro" id="IPR036388">
    <property type="entry name" value="WH-like_DNA-bd_sf"/>
</dbReference>
<dbReference type="EMBL" id="CASHTH010003007">
    <property type="protein sequence ID" value="CAI8038716.1"/>
    <property type="molecule type" value="Genomic_DNA"/>
</dbReference>
<dbReference type="GO" id="GO:0005737">
    <property type="term" value="C:cytoplasm"/>
    <property type="evidence" value="ECO:0007669"/>
    <property type="project" value="TreeGrafter"/>
</dbReference>
<dbReference type="InterPro" id="IPR000717">
    <property type="entry name" value="PCI_dom"/>
</dbReference>
<reference evidence="4" key="1">
    <citation type="submission" date="2023-03" db="EMBL/GenBank/DDBJ databases">
        <authorList>
            <person name="Steffen K."/>
            <person name="Cardenas P."/>
        </authorList>
    </citation>
    <scope>NUCLEOTIDE SEQUENCE</scope>
</reference>
<dbReference type="AlphaFoldDB" id="A0AA35T0Z6"/>
<evidence type="ECO:0000313" key="5">
    <source>
        <dbReference type="Proteomes" id="UP001174909"/>
    </source>
</evidence>
<dbReference type="GO" id="GO:0008541">
    <property type="term" value="C:proteasome regulatory particle, lid subcomplex"/>
    <property type="evidence" value="ECO:0007669"/>
    <property type="project" value="TreeGrafter"/>
</dbReference>
<accession>A0AA35T0Z6</accession>
<feature type="domain" description="PCI" evidence="3">
    <location>
        <begin position="1"/>
        <end position="155"/>
    </location>
</feature>
<evidence type="ECO:0000256" key="2">
    <source>
        <dbReference type="ARBA" id="ARBA00022942"/>
    </source>
</evidence>
<dbReference type="SUPFAM" id="SSF46785">
    <property type="entry name" value="Winged helix' DNA-binding domain"/>
    <property type="match status" value="1"/>
</dbReference>
<name>A0AA35T0Z6_GEOBA</name>
<dbReference type="PANTHER" id="PTHR10855:SF1">
    <property type="entry name" value="26S PROTEASOME NON-ATPASE REGULATORY SUBUNIT 12"/>
    <property type="match status" value="1"/>
</dbReference>
<evidence type="ECO:0000256" key="1">
    <source>
        <dbReference type="ARBA" id="ARBA00006397"/>
    </source>
</evidence>